<evidence type="ECO:0000256" key="3">
    <source>
        <dbReference type="ARBA" id="ARBA00022777"/>
    </source>
</evidence>
<dbReference type="EMBL" id="JMCC02000006">
    <property type="protein sequence ID" value="KIG19078.1"/>
    <property type="molecule type" value="Genomic_DNA"/>
</dbReference>
<dbReference type="InterPro" id="IPR017441">
    <property type="entry name" value="Protein_kinase_ATP_BS"/>
</dbReference>
<keyword evidence="3 9" id="KW-0418">Kinase</keyword>
<protein>
    <submittedName>
        <fullName evidence="9">Serine/threonine kinase PKN8</fullName>
    </submittedName>
</protein>
<feature type="binding site" evidence="5">
    <location>
        <position position="78"/>
    </location>
    <ligand>
        <name>ATP</name>
        <dbReference type="ChEBI" id="CHEBI:30616"/>
    </ligand>
</feature>
<dbReference type="CDD" id="cd14014">
    <property type="entry name" value="STKc_PknB_like"/>
    <property type="match status" value="2"/>
</dbReference>
<dbReference type="PROSITE" id="PS50011">
    <property type="entry name" value="PROTEIN_KINASE_DOM"/>
    <property type="match status" value="2"/>
</dbReference>
<evidence type="ECO:0000313" key="10">
    <source>
        <dbReference type="Proteomes" id="UP000031599"/>
    </source>
</evidence>
<evidence type="ECO:0000313" key="9">
    <source>
        <dbReference type="EMBL" id="KIG19078.1"/>
    </source>
</evidence>
<feature type="binding site" evidence="5">
    <location>
        <position position="418"/>
    </location>
    <ligand>
        <name>ATP</name>
        <dbReference type="ChEBI" id="CHEBI:30616"/>
    </ligand>
</feature>
<evidence type="ECO:0000256" key="4">
    <source>
        <dbReference type="ARBA" id="ARBA00022840"/>
    </source>
</evidence>
<evidence type="ECO:0000256" key="6">
    <source>
        <dbReference type="SAM" id="Coils"/>
    </source>
</evidence>
<dbReference type="PANTHER" id="PTHR43289">
    <property type="entry name" value="MITOGEN-ACTIVATED PROTEIN KINASE KINASE KINASE 20-RELATED"/>
    <property type="match status" value="1"/>
</dbReference>
<keyword evidence="6" id="KW-0175">Coiled coil</keyword>
<dbReference type="PROSITE" id="PS00107">
    <property type="entry name" value="PROTEIN_KINASE_ATP"/>
    <property type="match status" value="2"/>
</dbReference>
<evidence type="ECO:0000259" key="8">
    <source>
        <dbReference type="PROSITE" id="PS50011"/>
    </source>
</evidence>
<proteinExistence type="predicted"/>
<accession>A0A0C2A6R0</accession>
<dbReference type="InterPro" id="IPR000719">
    <property type="entry name" value="Prot_kinase_dom"/>
</dbReference>
<dbReference type="GO" id="GO:0004674">
    <property type="term" value="F:protein serine/threonine kinase activity"/>
    <property type="evidence" value="ECO:0007669"/>
    <property type="project" value="TreeGrafter"/>
</dbReference>
<feature type="domain" description="Protein kinase" evidence="8">
    <location>
        <begin position="389"/>
        <end position="643"/>
    </location>
</feature>
<dbReference type="InterPro" id="IPR008271">
    <property type="entry name" value="Ser/Thr_kinase_AS"/>
</dbReference>
<comment type="caution">
    <text evidence="9">The sequence shown here is derived from an EMBL/GenBank/DDBJ whole genome shotgun (WGS) entry which is preliminary data.</text>
</comment>
<dbReference type="GO" id="GO:0005524">
    <property type="term" value="F:ATP binding"/>
    <property type="evidence" value="ECO:0007669"/>
    <property type="project" value="UniProtKB-UniRule"/>
</dbReference>
<dbReference type="SUPFAM" id="SSF56112">
    <property type="entry name" value="Protein kinase-like (PK-like)"/>
    <property type="match status" value="2"/>
</dbReference>
<keyword evidence="2 5" id="KW-0547">Nucleotide-binding</keyword>
<dbReference type="SMART" id="SM00220">
    <property type="entry name" value="S_TKc"/>
    <property type="match status" value="2"/>
</dbReference>
<evidence type="ECO:0000256" key="7">
    <source>
        <dbReference type="SAM" id="MobiDB-lite"/>
    </source>
</evidence>
<evidence type="ECO:0000256" key="5">
    <source>
        <dbReference type="PROSITE-ProRule" id="PRU10141"/>
    </source>
</evidence>
<dbReference type="RefSeq" id="WP_052546468.1">
    <property type="nucleotide sequence ID" value="NZ_JMCC02000006.1"/>
</dbReference>
<feature type="region of interest" description="Disordered" evidence="7">
    <location>
        <begin position="201"/>
        <end position="223"/>
    </location>
</feature>
<dbReference type="Gene3D" id="3.30.200.20">
    <property type="entry name" value="Phosphorylase Kinase, domain 1"/>
    <property type="match status" value="2"/>
</dbReference>
<feature type="compositionally biased region" description="Low complexity" evidence="7">
    <location>
        <begin position="10"/>
        <end position="21"/>
    </location>
</feature>
<feature type="coiled-coil region" evidence="6">
    <location>
        <begin position="777"/>
        <end position="811"/>
    </location>
</feature>
<feature type="region of interest" description="Disordered" evidence="7">
    <location>
        <begin position="1"/>
        <end position="31"/>
    </location>
</feature>
<feature type="domain" description="Protein kinase" evidence="8">
    <location>
        <begin position="49"/>
        <end position="315"/>
    </location>
</feature>
<evidence type="ECO:0000256" key="2">
    <source>
        <dbReference type="ARBA" id="ARBA00022741"/>
    </source>
</evidence>
<keyword evidence="4 5" id="KW-0067">ATP-binding</keyword>
<dbReference type="AlphaFoldDB" id="A0A0C2A6R0"/>
<dbReference type="InterPro" id="IPR011009">
    <property type="entry name" value="Kinase-like_dom_sf"/>
</dbReference>
<dbReference type="PROSITE" id="PS00108">
    <property type="entry name" value="PROTEIN_KINASE_ST"/>
    <property type="match status" value="1"/>
</dbReference>
<gene>
    <name evidence="9" type="ORF">DB30_05982</name>
</gene>
<dbReference type="PANTHER" id="PTHR43289:SF34">
    <property type="entry name" value="SERINE_THREONINE-PROTEIN KINASE YBDM-RELATED"/>
    <property type="match status" value="1"/>
</dbReference>
<keyword evidence="1" id="KW-0808">Transferase</keyword>
<name>A0A0C2A6R0_9BACT</name>
<reference evidence="9 10" key="1">
    <citation type="submission" date="2014-12" db="EMBL/GenBank/DDBJ databases">
        <title>Genome assembly of Enhygromyxa salina DSM 15201.</title>
        <authorList>
            <person name="Sharma G."/>
            <person name="Subramanian S."/>
        </authorList>
    </citation>
    <scope>NUCLEOTIDE SEQUENCE [LARGE SCALE GENOMIC DNA]</scope>
    <source>
        <strain evidence="9 10">DSM 15201</strain>
    </source>
</reference>
<dbReference type="Proteomes" id="UP000031599">
    <property type="component" value="Unassembled WGS sequence"/>
</dbReference>
<dbReference type="Pfam" id="PF00069">
    <property type="entry name" value="Pkinase"/>
    <property type="match status" value="2"/>
</dbReference>
<sequence length="955" mass="104837">MDNKRDPDDAQAGADATATVAEWPPKDSPAASVGEQLSGLGAISRLENYTIQSELGRGGMGVVYAAYDNQLSRRVAVKTLRDHGNIEYRRRLMDEARVMAQLAHPNVVTVFEIGVADGVAFIVMEYIDGVTLGRWLAEASPSMAETLAVFRDAAEGLIAAHERNLVHRDFKPGNVMRGHDGRVRVMDFGLARSARALNATLEANPSSDDAGATPRTGIAGTPAYMAPEQFRGRPTDTASDQFSFCVALYEALYKERPFFGETKEELWMAVERGEFRDPPRGSDVPDWLRKVLLKGLNADRCERFESMRALIDAFAGSLDFSVSTKQTPVQTPESAIASSVATIVDRLYSRRALRPGSPESLAHTVVIDEAIQFVRRRCIPDVDSVIAGARLEKIIGYGTFGTVWEAYDSVRQRKVAVKVFRLEALGEGQMLHRFGRSIRAMKLLSEPSRRKRHGRSGRVVEFYSADSTGLAFSMELLGGGDLREIARLNWDLEKKIEVMIEVCAALEYSHANGVIHRDIKPANIVLDVRGAPVLTDFDIADIKFATSLSTSVEGGLGTPIFAAPEQLVELEQRADERADVYSLGRLLHFLLLERSPGMALEKEPSIGNLFGEPPALVEVVRRATQHDPRSRFRSASEMRHALETCMSRAVAWKTMLLRANRALVRNWQLAMVAAFVLAGLVTALGYQERERVAAERARATAERERELKLMAEVANSETGEAYAQFSRLSEKVQEASDREIDLTLERNRLMMRLSTWRNALANVELGPADLADLVGKIEVGETELAKVDARLAQLKKELRILSLELDTLNRKRPAVAKGESPVDCTTRSDCKIYGRCTAKLGNCITGSDADCKRSEQCKFHGQCTAKLDRCTATSNADCKMSKGCIELGWCTAKDEICTAASNADCQTSKECRVSGKCAQEDGMCIATSNAGCEASTMCLARGQCSAEDGICIAAP</sequence>
<organism evidence="9 10">
    <name type="scientific">Enhygromyxa salina</name>
    <dbReference type="NCBI Taxonomy" id="215803"/>
    <lineage>
        <taxon>Bacteria</taxon>
        <taxon>Pseudomonadati</taxon>
        <taxon>Myxococcota</taxon>
        <taxon>Polyangia</taxon>
        <taxon>Nannocystales</taxon>
        <taxon>Nannocystaceae</taxon>
        <taxon>Enhygromyxa</taxon>
    </lineage>
</organism>
<evidence type="ECO:0000256" key="1">
    <source>
        <dbReference type="ARBA" id="ARBA00022679"/>
    </source>
</evidence>
<dbReference type="Gene3D" id="1.10.510.10">
    <property type="entry name" value="Transferase(Phosphotransferase) domain 1"/>
    <property type="match status" value="2"/>
</dbReference>